<dbReference type="Proteomes" id="UP000314294">
    <property type="component" value="Unassembled WGS sequence"/>
</dbReference>
<dbReference type="AlphaFoldDB" id="A0A4Z2IBX0"/>
<comment type="caution">
    <text evidence="1">The sequence shown here is derived from an EMBL/GenBank/DDBJ whole genome shotgun (WGS) entry which is preliminary data.</text>
</comment>
<dbReference type="EMBL" id="SRLO01000103">
    <property type="protein sequence ID" value="TNN75477.1"/>
    <property type="molecule type" value="Genomic_DNA"/>
</dbReference>
<name>A0A4Z2IBX0_9TELE</name>
<keyword evidence="2" id="KW-1185">Reference proteome</keyword>
<reference evidence="1 2" key="1">
    <citation type="submission" date="2019-03" db="EMBL/GenBank/DDBJ databases">
        <title>First draft genome of Liparis tanakae, snailfish: a comprehensive survey of snailfish specific genes.</title>
        <authorList>
            <person name="Kim W."/>
            <person name="Song I."/>
            <person name="Jeong J.-H."/>
            <person name="Kim D."/>
            <person name="Kim S."/>
            <person name="Ryu S."/>
            <person name="Song J.Y."/>
            <person name="Lee S.K."/>
        </authorList>
    </citation>
    <scope>NUCLEOTIDE SEQUENCE [LARGE SCALE GENOMIC DNA]</scope>
    <source>
        <tissue evidence="1">Muscle</tissue>
    </source>
</reference>
<evidence type="ECO:0000313" key="1">
    <source>
        <dbReference type="EMBL" id="TNN75477.1"/>
    </source>
</evidence>
<proteinExistence type="predicted"/>
<dbReference type="PROSITE" id="PS51257">
    <property type="entry name" value="PROKAR_LIPOPROTEIN"/>
    <property type="match status" value="1"/>
</dbReference>
<sequence length="65" mass="7416">MQEKKRHGEGREDRSLGWMGSLMCSTSAITGCKKLWLGIIHNKGIWASLNRVHFGMAFVLRSEMH</sequence>
<organism evidence="1 2">
    <name type="scientific">Liparis tanakae</name>
    <name type="common">Tanaka's snailfish</name>
    <dbReference type="NCBI Taxonomy" id="230148"/>
    <lineage>
        <taxon>Eukaryota</taxon>
        <taxon>Metazoa</taxon>
        <taxon>Chordata</taxon>
        <taxon>Craniata</taxon>
        <taxon>Vertebrata</taxon>
        <taxon>Euteleostomi</taxon>
        <taxon>Actinopterygii</taxon>
        <taxon>Neopterygii</taxon>
        <taxon>Teleostei</taxon>
        <taxon>Neoteleostei</taxon>
        <taxon>Acanthomorphata</taxon>
        <taxon>Eupercaria</taxon>
        <taxon>Perciformes</taxon>
        <taxon>Cottioidei</taxon>
        <taxon>Cottales</taxon>
        <taxon>Liparidae</taxon>
        <taxon>Liparis</taxon>
    </lineage>
</organism>
<evidence type="ECO:0000313" key="2">
    <source>
        <dbReference type="Proteomes" id="UP000314294"/>
    </source>
</evidence>
<protein>
    <submittedName>
        <fullName evidence="1">Uncharacterized protein</fullName>
    </submittedName>
</protein>
<accession>A0A4Z2IBX0</accession>
<gene>
    <name evidence="1" type="ORF">EYF80_014289</name>
</gene>